<evidence type="ECO:0000313" key="8">
    <source>
        <dbReference type="Proteomes" id="UP001610432"/>
    </source>
</evidence>
<accession>A0ABR4LHE5</accession>
<comment type="caution">
    <text evidence="7">The sequence shown here is derived from an EMBL/GenBank/DDBJ whole genome shotgun (WGS) entry which is preliminary data.</text>
</comment>
<comment type="function">
    <text evidence="5">Converts proline to delta-1-pyrroline-5-carboxylate.</text>
</comment>
<gene>
    <name evidence="7" type="ORF">BJX67DRAFT_229111</name>
</gene>
<dbReference type="InterPro" id="IPR029041">
    <property type="entry name" value="FAD-linked_oxidoreductase-like"/>
</dbReference>
<keyword evidence="5" id="KW-0274">FAD</keyword>
<evidence type="ECO:0000256" key="3">
    <source>
        <dbReference type="ARBA" id="ARBA00023002"/>
    </source>
</evidence>
<evidence type="ECO:0000259" key="6">
    <source>
        <dbReference type="Pfam" id="PF01619"/>
    </source>
</evidence>
<protein>
    <recommendedName>
        <fullName evidence="2 5">Proline dehydrogenase</fullName>
        <ecNumber evidence="2 5">1.5.5.2</ecNumber>
    </recommendedName>
</protein>
<keyword evidence="3 5" id="KW-0560">Oxidoreductase</keyword>
<dbReference type="GeneID" id="98140969"/>
<keyword evidence="5" id="KW-0285">Flavoprotein</keyword>
<dbReference type="SUPFAM" id="SSF51730">
    <property type="entry name" value="FAD-linked oxidoreductase"/>
    <property type="match status" value="1"/>
</dbReference>
<dbReference type="Gene3D" id="3.20.20.220">
    <property type="match status" value="1"/>
</dbReference>
<evidence type="ECO:0000256" key="2">
    <source>
        <dbReference type="ARBA" id="ARBA00012695"/>
    </source>
</evidence>
<dbReference type="PANTHER" id="PTHR13914:SF34">
    <property type="entry name" value="PROLINE DEHYDROGENASE"/>
    <property type="match status" value="1"/>
</dbReference>
<keyword evidence="4 5" id="KW-0642">Proline metabolism</keyword>
<organism evidence="7 8">
    <name type="scientific">Aspergillus lucknowensis</name>
    <dbReference type="NCBI Taxonomy" id="176173"/>
    <lineage>
        <taxon>Eukaryota</taxon>
        <taxon>Fungi</taxon>
        <taxon>Dikarya</taxon>
        <taxon>Ascomycota</taxon>
        <taxon>Pezizomycotina</taxon>
        <taxon>Eurotiomycetes</taxon>
        <taxon>Eurotiomycetidae</taxon>
        <taxon>Eurotiales</taxon>
        <taxon>Aspergillaceae</taxon>
        <taxon>Aspergillus</taxon>
        <taxon>Aspergillus subgen. Nidulantes</taxon>
    </lineage>
</organism>
<name>A0ABR4LHE5_9EURO</name>
<dbReference type="InterPro" id="IPR015659">
    <property type="entry name" value="Proline_oxidase"/>
</dbReference>
<evidence type="ECO:0000256" key="1">
    <source>
        <dbReference type="ARBA" id="ARBA00005869"/>
    </source>
</evidence>
<proteinExistence type="inferred from homology"/>
<evidence type="ECO:0000313" key="7">
    <source>
        <dbReference type="EMBL" id="KAL2863976.1"/>
    </source>
</evidence>
<dbReference type="InterPro" id="IPR002872">
    <property type="entry name" value="Proline_DH_dom"/>
</dbReference>
<dbReference type="Proteomes" id="UP001610432">
    <property type="component" value="Unassembled WGS sequence"/>
</dbReference>
<comment type="cofactor">
    <cofactor evidence="5">
        <name>FAD</name>
        <dbReference type="ChEBI" id="CHEBI:57692"/>
    </cofactor>
</comment>
<feature type="domain" description="Proline dehydrogenase" evidence="6">
    <location>
        <begin position="123"/>
        <end position="453"/>
    </location>
</feature>
<sequence length="468" mass="52315">MLTIIKIGNMSSKILQHKRLTLFKTGLRFCSSSTTQNGVLLNGLAATTGSPLAVLPTKSLIYSVLFTSVMSSPLLKPSLGLLRYVIDSKESLLHPSRNQVMRYLLRTTIYNHFCAGENETEVRRSVQKMKALGFKGVILGYARESVAKMDDVKHLPASSNTKQEVLDRAVDEWKEGNLRTLRMIGEGDFLNVKFTGAGPAAVEALKQDDGVPPPRIQAAITEICTATAAQGSRLWIDAEQQVFQSAIDNWTIDLMRQFNRHGNVVVFNTIQAYLKASAENVSRHLRLAQAEGWTLGVKLVRGAYIAHDYRSRIHDTKAATDDNYNHIVKCLLTRQYPTGPSTAPHMFPDVCLFVATHNAESVRKAYSLSRYRVQNKLPTIPVELGQLQGMADEVSCELLAQSAPRDETAKQSQDQAAELRVFKCLAWGSLEECLHFLLRRAIENQSAMERTRQTATALRKEAWRRLGW</sequence>
<comment type="similarity">
    <text evidence="1 5">Belongs to the proline oxidase family.</text>
</comment>
<evidence type="ECO:0000256" key="5">
    <source>
        <dbReference type="RuleBase" id="RU364054"/>
    </source>
</evidence>
<evidence type="ECO:0000256" key="4">
    <source>
        <dbReference type="ARBA" id="ARBA00023062"/>
    </source>
</evidence>
<dbReference type="EMBL" id="JBFXLQ010000045">
    <property type="protein sequence ID" value="KAL2863976.1"/>
    <property type="molecule type" value="Genomic_DNA"/>
</dbReference>
<dbReference type="EC" id="1.5.5.2" evidence="2 5"/>
<keyword evidence="8" id="KW-1185">Reference proteome</keyword>
<dbReference type="Pfam" id="PF01619">
    <property type="entry name" value="Pro_dh"/>
    <property type="match status" value="1"/>
</dbReference>
<reference evidence="7 8" key="1">
    <citation type="submission" date="2024-07" db="EMBL/GenBank/DDBJ databases">
        <title>Section-level genome sequencing and comparative genomics of Aspergillus sections Usti and Cavernicolus.</title>
        <authorList>
            <consortium name="Lawrence Berkeley National Laboratory"/>
            <person name="Nybo J.L."/>
            <person name="Vesth T.C."/>
            <person name="Theobald S."/>
            <person name="Frisvad J.C."/>
            <person name="Larsen T.O."/>
            <person name="Kjaerboelling I."/>
            <person name="Rothschild-Mancinelli K."/>
            <person name="Lyhne E.K."/>
            <person name="Kogle M.E."/>
            <person name="Barry K."/>
            <person name="Clum A."/>
            <person name="Na H."/>
            <person name="Ledsgaard L."/>
            <person name="Lin J."/>
            <person name="Lipzen A."/>
            <person name="Kuo A."/>
            <person name="Riley R."/>
            <person name="Mondo S."/>
            <person name="Labutti K."/>
            <person name="Haridas S."/>
            <person name="Pangalinan J."/>
            <person name="Salamov A.A."/>
            <person name="Simmons B.A."/>
            <person name="Magnuson J.K."/>
            <person name="Chen J."/>
            <person name="Drula E."/>
            <person name="Henrissat B."/>
            <person name="Wiebenga A."/>
            <person name="Lubbers R.J."/>
            <person name="Gomes A.C."/>
            <person name="Macurrencykelacurrency M.R."/>
            <person name="Stajich J."/>
            <person name="Grigoriev I.V."/>
            <person name="Mortensen U.H."/>
            <person name="De Vries R.P."/>
            <person name="Baker S.E."/>
            <person name="Andersen M.R."/>
        </authorList>
    </citation>
    <scope>NUCLEOTIDE SEQUENCE [LARGE SCALE GENOMIC DNA]</scope>
    <source>
        <strain evidence="7 8">CBS 449.75</strain>
    </source>
</reference>
<comment type="catalytic activity">
    <reaction evidence="5">
        <text>L-proline + a quinone = (S)-1-pyrroline-5-carboxylate + a quinol + H(+)</text>
        <dbReference type="Rhea" id="RHEA:23784"/>
        <dbReference type="ChEBI" id="CHEBI:15378"/>
        <dbReference type="ChEBI" id="CHEBI:17388"/>
        <dbReference type="ChEBI" id="CHEBI:24646"/>
        <dbReference type="ChEBI" id="CHEBI:60039"/>
        <dbReference type="ChEBI" id="CHEBI:132124"/>
        <dbReference type="EC" id="1.5.5.2"/>
    </reaction>
</comment>
<dbReference type="PANTHER" id="PTHR13914">
    <property type="entry name" value="PROLINE OXIDASE"/>
    <property type="match status" value="1"/>
</dbReference>
<dbReference type="RefSeq" id="XP_070882955.1">
    <property type="nucleotide sequence ID" value="XM_071025897.1"/>
</dbReference>